<comment type="caution">
    <text evidence="1">The sequence shown here is derived from an EMBL/GenBank/DDBJ whole genome shotgun (WGS) entry which is preliminary data.</text>
</comment>
<protein>
    <submittedName>
        <fullName evidence="1">Uncharacterized protein</fullName>
    </submittedName>
</protein>
<dbReference type="RefSeq" id="WP_060103921.1">
    <property type="nucleotide sequence ID" value="NZ_LPEQ01000039.1"/>
</dbReference>
<organism evidence="1 2">
    <name type="scientific">Burkholderia territorii</name>
    <dbReference type="NCBI Taxonomy" id="1503055"/>
    <lineage>
        <taxon>Bacteria</taxon>
        <taxon>Pseudomonadati</taxon>
        <taxon>Pseudomonadota</taxon>
        <taxon>Betaproteobacteria</taxon>
        <taxon>Burkholderiales</taxon>
        <taxon>Burkholderiaceae</taxon>
        <taxon>Burkholderia</taxon>
        <taxon>Burkholderia cepacia complex</taxon>
    </lineage>
</organism>
<dbReference type="Proteomes" id="UP000062317">
    <property type="component" value="Unassembled WGS sequence"/>
</dbReference>
<keyword evidence="2" id="KW-1185">Reference proteome</keyword>
<dbReference type="EMBL" id="LPEQ01000039">
    <property type="protein sequence ID" value="KVV53040.1"/>
    <property type="molecule type" value="Genomic_DNA"/>
</dbReference>
<proteinExistence type="predicted"/>
<dbReference type="AlphaFoldDB" id="A0A105VSD9"/>
<name>A0A105VSD9_9BURK</name>
<reference evidence="1 2" key="1">
    <citation type="submission" date="2015-11" db="EMBL/GenBank/DDBJ databases">
        <title>Expanding the genomic diversity of Burkholderia species for the development of highly accurate diagnostics.</title>
        <authorList>
            <person name="Sahl J."/>
            <person name="Keim P."/>
            <person name="Wagner D."/>
        </authorList>
    </citation>
    <scope>NUCLEOTIDE SEQUENCE [LARGE SCALE GENOMIC DNA]</scope>
    <source>
        <strain evidence="1 2">MSMB1301WGS</strain>
    </source>
</reference>
<accession>A0A105VSD9</accession>
<evidence type="ECO:0000313" key="2">
    <source>
        <dbReference type="Proteomes" id="UP000062317"/>
    </source>
</evidence>
<sequence>MPSVTILIPETSMPTSSALDALSSACERLCTDVLSAAPGTVHVAYVPVRHGRGHPVSAEIRLRTSSLRTTELLDRFMTELDREIIRHTGFVARIRCFGYDTAHLHARH</sequence>
<evidence type="ECO:0000313" key="1">
    <source>
        <dbReference type="EMBL" id="KVV53040.1"/>
    </source>
</evidence>
<gene>
    <name evidence="1" type="ORF">WT27_28180</name>
</gene>